<feature type="signal peptide" evidence="2">
    <location>
        <begin position="1"/>
        <end position="26"/>
    </location>
</feature>
<feature type="chain" id="PRO_5016380232" description="DUF3570 domain-containing protein" evidence="2">
    <location>
        <begin position="27"/>
        <end position="405"/>
    </location>
</feature>
<gene>
    <name evidence="3" type="ORF">IMCC3135_05395</name>
</gene>
<evidence type="ECO:0000313" key="3">
    <source>
        <dbReference type="EMBL" id="ASJ71191.1"/>
    </source>
</evidence>
<evidence type="ECO:0000256" key="2">
    <source>
        <dbReference type="SAM" id="SignalP"/>
    </source>
</evidence>
<dbReference type="RefSeq" id="WP_088916662.1">
    <property type="nucleotide sequence ID" value="NZ_CP018632.1"/>
</dbReference>
<sequence length="405" mass="44470">MGALQRQLSVAACTLITAGSVPGANAAENPWEADLSYLSYQEADDRVSVSKTLLNLQRETDTGSLTLNLVHDSMSGASPTGALRGAESADTVTRVSGESGQGYSRSAFTDTRIQAGLQLERLITSSITLSAGGAISDESDYESQSIDLGIAKESTDKLTTFSAALAWTNDTIYRSDTGVTPEPLGNVQQTRLYSEGERETVDALLGISRVVNRQTVAQLNLAISASDGYHSDPYKIISAAEENGRIMANFHDSRPNSRLRTSLFGKLVHQLADTENSIHLSYRFYRDDWGVQSNTVDVRYRHQLTDRQYLEPHFRWYRQNEADFYQTYLPVDSGSNPQLPENGLASADYRLDAMQSTTVGMKYGIYLTPRVELKIRGEYLDQSFSTAGYGGNSAVIVQTSINVDF</sequence>
<dbReference type="InterPro" id="IPR021953">
    <property type="entry name" value="DUF3570"/>
</dbReference>
<proteinExistence type="predicted"/>
<evidence type="ECO:0008006" key="5">
    <source>
        <dbReference type="Google" id="ProtNLM"/>
    </source>
</evidence>
<evidence type="ECO:0000256" key="1">
    <source>
        <dbReference type="SAM" id="MobiDB-lite"/>
    </source>
</evidence>
<accession>A0A2Z2NML0</accession>
<keyword evidence="4" id="KW-1185">Reference proteome</keyword>
<reference evidence="3 4" key="1">
    <citation type="submission" date="2016-12" db="EMBL/GenBank/DDBJ databases">
        <authorList>
            <person name="Song W.-J."/>
            <person name="Kurnit D.M."/>
        </authorList>
    </citation>
    <scope>NUCLEOTIDE SEQUENCE [LARGE SCALE GENOMIC DNA]</scope>
    <source>
        <strain evidence="3 4">IMCC3135</strain>
    </source>
</reference>
<dbReference type="OrthoDB" id="5450709at2"/>
<dbReference type="Pfam" id="PF12094">
    <property type="entry name" value="DUF3570"/>
    <property type="match status" value="1"/>
</dbReference>
<dbReference type="EMBL" id="CP018632">
    <property type="protein sequence ID" value="ASJ71191.1"/>
    <property type="molecule type" value="Genomic_DNA"/>
</dbReference>
<protein>
    <recommendedName>
        <fullName evidence="5">DUF3570 domain-containing protein</fullName>
    </recommendedName>
</protein>
<dbReference type="AlphaFoldDB" id="A0A2Z2NML0"/>
<feature type="compositionally biased region" description="Polar residues" evidence="1">
    <location>
        <begin position="90"/>
        <end position="103"/>
    </location>
</feature>
<feature type="region of interest" description="Disordered" evidence="1">
    <location>
        <begin position="78"/>
        <end position="103"/>
    </location>
</feature>
<dbReference type="KEGG" id="gai:IMCC3135_05395"/>
<dbReference type="Proteomes" id="UP000250079">
    <property type="component" value="Chromosome"/>
</dbReference>
<name>A0A2Z2NML0_9GAMM</name>
<keyword evidence="2" id="KW-0732">Signal</keyword>
<evidence type="ECO:0000313" key="4">
    <source>
        <dbReference type="Proteomes" id="UP000250079"/>
    </source>
</evidence>
<organism evidence="3 4">
    <name type="scientific">Granulosicoccus antarcticus IMCC3135</name>
    <dbReference type="NCBI Taxonomy" id="1192854"/>
    <lineage>
        <taxon>Bacteria</taxon>
        <taxon>Pseudomonadati</taxon>
        <taxon>Pseudomonadota</taxon>
        <taxon>Gammaproteobacteria</taxon>
        <taxon>Chromatiales</taxon>
        <taxon>Granulosicoccaceae</taxon>
        <taxon>Granulosicoccus</taxon>
    </lineage>
</organism>